<dbReference type="Gene3D" id="6.10.60.10">
    <property type="match status" value="1"/>
</dbReference>
<dbReference type="InterPro" id="IPR016035">
    <property type="entry name" value="Acyl_Trfase/lysoPLipase"/>
</dbReference>
<dbReference type="GO" id="GO:0016740">
    <property type="term" value="F:transferase activity"/>
    <property type="evidence" value="ECO:0007669"/>
    <property type="project" value="UniProtKB-KW"/>
</dbReference>
<name>A0AAV0BQF9_PHAPC</name>
<keyword evidence="1 4" id="KW-0808">Transferase</keyword>
<reference evidence="4" key="1">
    <citation type="submission" date="2022-06" db="EMBL/GenBank/DDBJ databases">
        <authorList>
            <consortium name="SYNGENTA / RWTH Aachen University"/>
        </authorList>
    </citation>
    <scope>NUCLEOTIDE SEQUENCE</scope>
</reference>
<organism evidence="4 5">
    <name type="scientific">Phakopsora pachyrhizi</name>
    <name type="common">Asian soybean rust disease fungus</name>
    <dbReference type="NCBI Taxonomy" id="170000"/>
    <lineage>
        <taxon>Eukaryota</taxon>
        <taxon>Fungi</taxon>
        <taxon>Dikarya</taxon>
        <taxon>Basidiomycota</taxon>
        <taxon>Pucciniomycotina</taxon>
        <taxon>Pucciniomycetes</taxon>
        <taxon>Pucciniales</taxon>
        <taxon>Phakopsoraceae</taxon>
        <taxon>Phakopsora</taxon>
    </lineage>
</organism>
<keyword evidence="2" id="KW-0472">Membrane</keyword>
<feature type="transmembrane region" description="Helical" evidence="2">
    <location>
        <begin position="350"/>
        <end position="377"/>
    </location>
</feature>
<dbReference type="EMBL" id="CALTRL010006028">
    <property type="protein sequence ID" value="CAH7688898.1"/>
    <property type="molecule type" value="Genomic_DNA"/>
</dbReference>
<dbReference type="Proteomes" id="UP001153365">
    <property type="component" value="Unassembled WGS sequence"/>
</dbReference>
<dbReference type="InterPro" id="IPR014043">
    <property type="entry name" value="Acyl_transferase_dom"/>
</dbReference>
<feature type="transmembrane region" description="Helical" evidence="2">
    <location>
        <begin position="130"/>
        <end position="151"/>
    </location>
</feature>
<dbReference type="Gene3D" id="3.30.70.2430">
    <property type="match status" value="1"/>
</dbReference>
<proteinExistence type="predicted"/>
<dbReference type="Gene3D" id="6.10.140.1400">
    <property type="match status" value="1"/>
</dbReference>
<dbReference type="PANTHER" id="PTHR10982:SF21">
    <property type="entry name" value="FATTY ACID SYNTHASE SUBUNIT BETA"/>
    <property type="match status" value="1"/>
</dbReference>
<keyword evidence="2" id="KW-0812">Transmembrane</keyword>
<feature type="domain" description="Malonyl-CoA:ACP transacylase (MAT)" evidence="3">
    <location>
        <begin position="1"/>
        <end position="159"/>
    </location>
</feature>
<evidence type="ECO:0000256" key="1">
    <source>
        <dbReference type="ARBA" id="ARBA00022679"/>
    </source>
</evidence>
<protein>
    <submittedName>
        <fullName evidence="4">Acyl transferase domain-domain-containing protein</fullName>
    </submittedName>
</protein>
<evidence type="ECO:0000256" key="2">
    <source>
        <dbReference type="SAM" id="Phobius"/>
    </source>
</evidence>
<evidence type="ECO:0000313" key="5">
    <source>
        <dbReference type="Proteomes" id="UP001153365"/>
    </source>
</evidence>
<sequence length="379" mass="42441">MGMELYNQSAVAKAVWDEADRHLGEVYGFGILEIVRNNPKEKVVHFGGGGSKMTYQTTDKDGNVKTFPLFGEINLRTSRYTFSSPTGLLYVTEFAQIALVVTEKAAFEDLHEKGLIQEGAPFASHSLGEYSALASIAGVLPISALVDVVFFRGITMQRAAMAAVNPSRIGKSFSDAALREVVDTISKRCDVLLEIMNFNVEGQQYVTAGELVGLQTLTNVLNFLKVQKIDIEKLQETMSLEEEKKQGYIVLERGFASIPLPEIDVPFHSCYLWAGVMPFRAYLSKKLNPAHMNPELLIDKYIPNLTAKPFQISKSYAERIHQQTISPRLEKALKNWVEDRWDLHENQSKLGYVIIVELLALQFASCVVSFSLFQLILCF</sequence>
<dbReference type="Gene3D" id="6.10.250.1850">
    <property type="match status" value="1"/>
</dbReference>
<gene>
    <name evidence="4" type="ORF">PPACK8108_LOCUS23937</name>
</gene>
<keyword evidence="5" id="KW-1185">Reference proteome</keyword>
<dbReference type="SUPFAM" id="SSF52151">
    <property type="entry name" value="FabD/lysophospholipase-like"/>
    <property type="match status" value="1"/>
</dbReference>
<comment type="caution">
    <text evidence="4">The sequence shown here is derived from an EMBL/GenBank/DDBJ whole genome shotgun (WGS) entry which is preliminary data.</text>
</comment>
<evidence type="ECO:0000259" key="3">
    <source>
        <dbReference type="Pfam" id="PF00698"/>
    </source>
</evidence>
<dbReference type="Pfam" id="PF00698">
    <property type="entry name" value="Acyl_transf_1"/>
    <property type="match status" value="2"/>
</dbReference>
<evidence type="ECO:0000313" key="4">
    <source>
        <dbReference type="EMBL" id="CAH7688898.1"/>
    </source>
</evidence>
<dbReference type="AlphaFoldDB" id="A0AAV0BQF9"/>
<dbReference type="PANTHER" id="PTHR10982">
    <property type="entry name" value="MALONYL COA-ACYL CARRIER PROTEIN TRANSACYLASE"/>
    <property type="match status" value="1"/>
</dbReference>
<keyword evidence="2" id="KW-1133">Transmembrane helix</keyword>
<feature type="domain" description="Malonyl-CoA:ACP transacylase (MAT)" evidence="3">
    <location>
        <begin position="161"/>
        <end position="314"/>
    </location>
</feature>
<accession>A0AAV0BQF9</accession>
<dbReference type="InterPro" id="IPR050830">
    <property type="entry name" value="Fungal_FAS"/>
</dbReference>